<keyword evidence="2" id="KW-0456">Lyase</keyword>
<organism evidence="4 5">
    <name type="scientific">Pseudoalteromonas peptidolytica F12-50-A1</name>
    <dbReference type="NCBI Taxonomy" id="1315280"/>
    <lineage>
        <taxon>Bacteria</taxon>
        <taxon>Pseudomonadati</taxon>
        <taxon>Pseudomonadota</taxon>
        <taxon>Gammaproteobacteria</taxon>
        <taxon>Alteromonadales</taxon>
        <taxon>Pseudoalteromonadaceae</taxon>
        <taxon>Pseudoalteromonas</taxon>
    </lineage>
</organism>
<dbReference type="SMART" id="SM01119">
    <property type="entry name" value="D-ser_dehydrat"/>
    <property type="match status" value="1"/>
</dbReference>
<sequence length="409" mass="44691">MKRVMTKGSGDLDKLNGSGWDILAEEVSLPVAVVRQQAITHNAHWMAQFTQVSGALLAPHGKTTMSPALFGLQIAHGAWAITVATVAQLSVAVAAKVQRVILANQLVGVYHFKQVANMLRDTDVELYCFVDSIDNAQALGAFFSTCSVRLSILLEVGVMGGRAGWRDLKTLGELAEACQVYPYLNIAGIGFYEGVIHGDDAKEQIQQFVDAVMKTAKRLQQQGVFSEALPIISGAGSAWYDVVASTFNQSPYAEQFQLVLRPGCYLIHDTGIYQDAQHAVLSRSQLACDIGDSLQSSLSIWAYVLSTPEPNMIIVGLGKRDVAFDAGMPTSELMYSVHAKQLREINGALKVEKIMDQHALVSVQSECEVVVGDMICFSTSHPCLTFDKWREIGVVEQDWVITHTISTYF</sequence>
<feature type="domain" description="D-serine dehydratase-like" evidence="3">
    <location>
        <begin position="297"/>
        <end position="396"/>
    </location>
</feature>
<dbReference type="Pfam" id="PF01168">
    <property type="entry name" value="Ala_racemase_N"/>
    <property type="match status" value="1"/>
</dbReference>
<dbReference type="InterPro" id="IPR001608">
    <property type="entry name" value="Ala_racemase_N"/>
</dbReference>
<gene>
    <name evidence="4" type="ORF">PPEP_b0862</name>
</gene>
<dbReference type="SUPFAM" id="SSF51419">
    <property type="entry name" value="PLP-binding barrel"/>
    <property type="match status" value="1"/>
</dbReference>
<evidence type="ECO:0000259" key="3">
    <source>
        <dbReference type="SMART" id="SM01119"/>
    </source>
</evidence>
<dbReference type="Gene3D" id="3.20.20.10">
    <property type="entry name" value="Alanine racemase"/>
    <property type="match status" value="1"/>
</dbReference>
<dbReference type="PANTHER" id="PTHR28004">
    <property type="entry name" value="ZGC:162816-RELATED"/>
    <property type="match status" value="1"/>
</dbReference>
<proteinExistence type="inferred from homology"/>
<reference evidence="4 5" key="1">
    <citation type="submission" date="2015-06" db="EMBL/GenBank/DDBJ databases">
        <title>Genome sequence of Pseudoalteromonas peptidolytica.</title>
        <authorList>
            <person name="Xie B.-B."/>
            <person name="Rong J.-C."/>
            <person name="Qin Q.-L."/>
            <person name="Zhang Y.-Z."/>
        </authorList>
    </citation>
    <scope>NUCLEOTIDE SEQUENCE [LARGE SCALE GENOMIC DNA]</scope>
    <source>
        <strain evidence="4 5">F12-50-A1</strain>
    </source>
</reference>
<dbReference type="PANTHER" id="PTHR28004:SF8">
    <property type="entry name" value="D-SERINE DEAMINASE"/>
    <property type="match status" value="1"/>
</dbReference>
<dbReference type="EMBL" id="AQHF01000034">
    <property type="protein sequence ID" value="MBE0348984.1"/>
    <property type="molecule type" value="Genomic_DNA"/>
</dbReference>
<keyword evidence="5" id="KW-1185">Reference proteome</keyword>
<dbReference type="InterPro" id="IPR026956">
    <property type="entry name" value="D-ser_dehydrat-like_dom"/>
</dbReference>
<evidence type="ECO:0000256" key="1">
    <source>
        <dbReference type="ARBA" id="ARBA00005323"/>
    </source>
</evidence>
<dbReference type="GO" id="GO:0016829">
    <property type="term" value="F:lyase activity"/>
    <property type="evidence" value="ECO:0007669"/>
    <property type="project" value="UniProtKB-KW"/>
</dbReference>
<dbReference type="InterPro" id="IPR042208">
    <property type="entry name" value="D-ser_dehydrat-like_sf"/>
</dbReference>
<dbReference type="Pfam" id="PF14031">
    <property type="entry name" value="D-ser_dehydrat"/>
    <property type="match status" value="1"/>
</dbReference>
<dbReference type="Proteomes" id="UP000660708">
    <property type="component" value="Unassembled WGS sequence"/>
</dbReference>
<protein>
    <recommendedName>
        <fullName evidence="3">D-serine dehydratase-like domain-containing protein</fullName>
    </recommendedName>
</protein>
<comment type="caution">
    <text evidence="4">The sequence shown here is derived from an EMBL/GenBank/DDBJ whole genome shotgun (WGS) entry which is preliminary data.</text>
</comment>
<dbReference type="InterPro" id="IPR029066">
    <property type="entry name" value="PLP-binding_barrel"/>
</dbReference>
<evidence type="ECO:0000313" key="5">
    <source>
        <dbReference type="Proteomes" id="UP000660708"/>
    </source>
</evidence>
<dbReference type="Gene3D" id="2.40.37.20">
    <property type="entry name" value="D-serine dehydratase-like domain"/>
    <property type="match status" value="1"/>
</dbReference>
<evidence type="ECO:0000313" key="4">
    <source>
        <dbReference type="EMBL" id="MBE0348984.1"/>
    </source>
</evidence>
<dbReference type="AlphaFoldDB" id="A0A8I0MZK9"/>
<dbReference type="InterPro" id="IPR051466">
    <property type="entry name" value="D-amino_acid_metab_enzyme"/>
</dbReference>
<evidence type="ECO:0000256" key="2">
    <source>
        <dbReference type="ARBA" id="ARBA00023239"/>
    </source>
</evidence>
<name>A0A8I0MZK9_9GAMM</name>
<comment type="similarity">
    <text evidence="1">Belongs to the DSD1 family.</text>
</comment>
<accession>A0A8I0MZK9</accession>